<name>A0AAW6ISY6_BACOV</name>
<dbReference type="EMBL" id="JAQQPO010000046">
    <property type="protein sequence ID" value="MDC7961399.1"/>
    <property type="molecule type" value="Genomic_DNA"/>
</dbReference>
<gene>
    <name evidence="1" type="ORF">PQ628_24685</name>
</gene>
<proteinExistence type="predicted"/>
<reference evidence="1" key="1">
    <citation type="submission" date="2022-10" db="EMBL/GenBank/DDBJ databases">
        <title>Human gut microbiome strain richness.</title>
        <authorList>
            <person name="Chen-Liaw A."/>
        </authorList>
    </citation>
    <scope>NUCLEOTIDE SEQUENCE</scope>
    <source>
        <strain evidence="1">RTP21484st1_H8_RTP21484_190118</strain>
    </source>
</reference>
<accession>A0AAW6ISY6</accession>
<evidence type="ECO:0000313" key="2">
    <source>
        <dbReference type="Proteomes" id="UP001215078"/>
    </source>
</evidence>
<evidence type="ECO:0000313" key="1">
    <source>
        <dbReference type="EMBL" id="MDC7961399.1"/>
    </source>
</evidence>
<dbReference type="InterPro" id="IPR032762">
    <property type="entry name" value="Polysacc_deac_3"/>
</dbReference>
<dbReference type="Pfam" id="PF15421">
    <property type="entry name" value="Polysacc_deac_3"/>
    <property type="match status" value="1"/>
</dbReference>
<organism evidence="1 2">
    <name type="scientific">Bacteroides ovatus</name>
    <dbReference type="NCBI Taxonomy" id="28116"/>
    <lineage>
        <taxon>Bacteria</taxon>
        <taxon>Pseudomonadati</taxon>
        <taxon>Bacteroidota</taxon>
        <taxon>Bacteroidia</taxon>
        <taxon>Bacteroidales</taxon>
        <taxon>Bacteroidaceae</taxon>
        <taxon>Bacteroides</taxon>
    </lineage>
</organism>
<dbReference type="RefSeq" id="WP_272842123.1">
    <property type="nucleotide sequence ID" value="NZ_JAQQPO010000046.1"/>
</dbReference>
<comment type="caution">
    <text evidence="1">The sequence shown here is derived from an EMBL/GenBank/DDBJ whole genome shotgun (WGS) entry which is preliminary data.</text>
</comment>
<sequence>MATQEYIDDLIIVIETAEDAESVTNQMVAAVLDHLNVNLKKVSESKEIQAEEASRIAADAALQKAIDAVSLRIDRLVGNNASQAIDNFNEILNFLNGLKDSDSLAALLADINARIGREDGSQSEDGSVWGELKSLSQDISSCSEDISTLQIDRDGMKLELALATGRIDEKVEQAVNEKTSKPLTISPSEHKAGVYNMGGDKIDIYERSVRLQELPRISGVTKEYVIADEPLGFGIYANIDSFVISSGKGVNREFFNFSYEITRYYINAQLQSCVAVRCKDDVSEEVSGLLHVQYCKFFGDVVEFDIVLPGSVDKSAVSLEIPPLKFNKKMAFSYITDDSYAIYQYIFSAINKRLVAKEFKLPDGRVLSYHLGMQGNPEFDRYVSGGYYPEHFAQCTDGAGVKRRYATTVSAWADKLKDQYIGQDVGMHWPWTSEKEFKFYFDFGFMCAYHDLIGYEIDTVNTQEEFDKCMSDTVALFREYVGRVPKLMVEPNGDHKYIRFCRGNDTVQMITAQAGDPSIRKVYPFKPDFSLSKEDVTVERLFAYGNDMTSDNDNPKYAQDLLDILSGVNTTADRNTIYWLIGSAHRSSHWESVLIKKIHELYGDIGNDSLWFPTLEEFFEYWYMRENTLSVKSVTETGVRYRMYVPKGANFFFRDLSVLISGISSLEGVSVTSGDNVYGTSFAMNDGKLLVNLDFNPLLMERVNKYVEAFEADYNAEYAYDDAYYFVQMLKDGLKEPYLARINKWVSPPVLDSFVINSGQEFTQEKNVTLNITYSGQAPSHYMASENAGFVGASWVEYAANPTFELSEGFNAKTVYVKLKNVYGETGTLSDGITLLEPTLTLNGITINDGAASTIQRNVNVAFGYVGYPTHYMISESPSFTGATWVEFTENPIVQLSASYGNKILYAKLKNVTTETVSRSAAIELIDTVTARLNSITINNGDASTDSGIVSVKFETLNAITKYKIGRQADLSDCAEWIVWAGSTVQYDSKIADGNLTVYAQVGNETTESSIKSDSILVVQPVVLAGITLADGKEAFAGYTVPVSFEVSQGTPTHYRLAETAAELTSANWLAWKEGITYKFASVGSKTLYAQMKNTVSESGVVQDSISLTAPPVKALIAFNGTTNNNVDYPVVNGDTINQTVMAIYHGYEAGQLKDSQGNLLPWYINYNSGKYVANGVFADNSANNYSCDTTADDDGIYPAQTFLRCQSSMNNVTDGSRKLRISLNLPAGNYKARILYSPANNFLLEEKYRVNSYYGVFAGEIQLAKANVGTVGFTGKGNNQYNNEFEFTVSTKGDIDFAAWQEGAPVQGYRPGMNLIELTKLP</sequence>
<dbReference type="Proteomes" id="UP001215078">
    <property type="component" value="Unassembled WGS sequence"/>
</dbReference>
<protein>
    <submittedName>
        <fullName evidence="1">Uncharacterized protein</fullName>
    </submittedName>
</protein>